<dbReference type="RefSeq" id="WP_013662859.1">
    <property type="nucleotide sequence ID" value="NC_015276.1"/>
</dbReference>
<sequence>MDLVSKSGYSVANSLAKSFASNVIERWTRHRAEKFFIEFQNKLLANRLEGDVQVNVSEEIEEILSTDIGSEVVFDAYRRVSLSKSKDIGPRIIGILTAELCIENRTTNDFEELIFSVAETLNDSEMADSVSTIKHWLSLSKHGKCKGYLAGSAYIEDDELKYVLDHSVIEDISYMANSKEVNLSTDSLYEEFGSGVQKLKSLGVLTTRIQQSTFSYHEDSERHIDQDGTAQVTLKLVTFPLSYRRILSLIEQAYSDAEL</sequence>
<name>F2JWU0_MARM1</name>
<dbReference type="EMBL" id="CP002583">
    <property type="protein sequence ID" value="ADZ92957.1"/>
    <property type="molecule type" value="Genomic_DNA"/>
</dbReference>
<evidence type="ECO:0000313" key="1">
    <source>
        <dbReference type="EMBL" id="ADZ92957.1"/>
    </source>
</evidence>
<dbReference type="AlphaFoldDB" id="F2JWU0"/>
<reference evidence="1 2" key="1">
    <citation type="journal article" date="2012" name="Stand. Genomic Sci.">
        <title>Complete genome sequence of the melanogenic marine bacterium Marinomonas mediterranea type strain (MMB-1(T)).</title>
        <authorList>
            <person name="Lucas-Elio P."/>
            <person name="Goodwin L."/>
            <person name="Woyke T."/>
            <person name="Pitluck S."/>
            <person name="Nolan M."/>
            <person name="Kyrpides N.C."/>
            <person name="Detter J.C."/>
            <person name="Copeland A."/>
            <person name="Teshima H."/>
            <person name="Bruce D."/>
            <person name="Detter C."/>
            <person name="Tapia R."/>
            <person name="Han S."/>
            <person name="Land M.L."/>
            <person name="Ivanova N."/>
            <person name="Mikhailova N."/>
            <person name="Johnston A.W."/>
            <person name="Sanchez-Amat A."/>
        </authorList>
    </citation>
    <scope>NUCLEOTIDE SEQUENCE [LARGE SCALE GENOMIC DNA]</scope>
    <source>
        <strain evidence="2">ATCC 700492 / JCM 21426 / NBRC 103028 / MMB-1</strain>
    </source>
</reference>
<evidence type="ECO:0000313" key="2">
    <source>
        <dbReference type="Proteomes" id="UP000001062"/>
    </source>
</evidence>
<gene>
    <name evidence="1" type="ordered locus">Marme_3747</name>
</gene>
<dbReference type="OrthoDB" id="9093577at2"/>
<accession>F2JWU0</accession>
<keyword evidence="2" id="KW-1185">Reference proteome</keyword>
<proteinExistence type="predicted"/>
<dbReference type="Proteomes" id="UP000001062">
    <property type="component" value="Chromosome"/>
</dbReference>
<dbReference type="KEGG" id="mme:Marme_3747"/>
<dbReference type="PATRIC" id="fig|717774.3.peg.3861"/>
<organism evidence="1 2">
    <name type="scientific">Marinomonas mediterranea (strain ATCC 700492 / JCM 21426 / NBRC 103028 / MMB-1)</name>
    <dbReference type="NCBI Taxonomy" id="717774"/>
    <lineage>
        <taxon>Bacteria</taxon>
        <taxon>Pseudomonadati</taxon>
        <taxon>Pseudomonadota</taxon>
        <taxon>Gammaproteobacteria</taxon>
        <taxon>Oceanospirillales</taxon>
        <taxon>Oceanospirillaceae</taxon>
        <taxon>Marinomonas</taxon>
    </lineage>
</organism>
<dbReference type="STRING" id="717774.Marme_3747"/>
<protein>
    <submittedName>
        <fullName evidence="1">Uncharacterized protein</fullName>
    </submittedName>
</protein>
<dbReference type="HOGENOM" id="CLU_1072845_0_0_6"/>